<dbReference type="GO" id="GO:0106430">
    <property type="term" value="F:dihydroorotate dehydrogenase (quinone) activity"/>
    <property type="evidence" value="ECO:0007669"/>
    <property type="project" value="UniProtKB-EC"/>
</dbReference>
<evidence type="ECO:0000256" key="2">
    <source>
        <dbReference type="ARBA" id="ARBA00004370"/>
    </source>
</evidence>
<feature type="binding site" evidence="11">
    <location>
        <position position="274"/>
    </location>
    <ligand>
        <name>FMN</name>
        <dbReference type="ChEBI" id="CHEBI:58210"/>
    </ligand>
</feature>
<comment type="subcellular location">
    <subcellularLocation>
        <location evidence="11">Cell membrane</location>
        <topology evidence="11">Peripheral membrane protein</topology>
    </subcellularLocation>
    <subcellularLocation>
        <location evidence="2">Membrane</location>
    </subcellularLocation>
</comment>
<dbReference type="HAMAP" id="MF_00225">
    <property type="entry name" value="DHO_dh_type2"/>
    <property type="match status" value="1"/>
</dbReference>
<feature type="binding site" evidence="11">
    <location>
        <position position="246"/>
    </location>
    <ligand>
        <name>FMN</name>
        <dbReference type="ChEBI" id="CHEBI:58210"/>
    </ligand>
</feature>
<dbReference type="GO" id="GO:0044205">
    <property type="term" value="P:'de novo' UMP biosynthetic process"/>
    <property type="evidence" value="ECO:0007669"/>
    <property type="project" value="UniProtKB-UniRule"/>
</dbReference>
<evidence type="ECO:0000256" key="3">
    <source>
        <dbReference type="ARBA" id="ARBA00005161"/>
    </source>
</evidence>
<keyword evidence="11" id="KW-1003">Cell membrane</keyword>
<dbReference type="PROSITE" id="PS00911">
    <property type="entry name" value="DHODEHASE_1"/>
    <property type="match status" value="1"/>
</dbReference>
<comment type="pathway">
    <text evidence="3 11">Pyrimidine metabolism; UMP biosynthesis via de novo pathway; orotate from (S)-dihydroorotate (quinone route): step 1/1.</text>
</comment>
<dbReference type="SUPFAM" id="SSF51395">
    <property type="entry name" value="FMN-linked oxidoreductases"/>
    <property type="match status" value="1"/>
</dbReference>
<dbReference type="PANTHER" id="PTHR48109">
    <property type="entry name" value="DIHYDROOROTATE DEHYDROGENASE (QUINONE), MITOCHONDRIAL-RELATED"/>
    <property type="match status" value="1"/>
</dbReference>
<evidence type="ECO:0000313" key="13">
    <source>
        <dbReference type="EMBL" id="RHW45909.1"/>
    </source>
</evidence>
<comment type="similarity">
    <text evidence="4 11">Belongs to the dihydroorotate dehydrogenase family. Type 2 subfamily.</text>
</comment>
<dbReference type="InterPro" id="IPR050074">
    <property type="entry name" value="DHO_dehydrogenase"/>
</dbReference>
<dbReference type="EC" id="1.3.5.2" evidence="11"/>
<dbReference type="InterPro" id="IPR005720">
    <property type="entry name" value="Dihydroorotate_DH_cat"/>
</dbReference>
<feature type="active site" description="Nucleophile" evidence="11">
    <location>
        <position position="203"/>
    </location>
</feature>
<feature type="binding site" evidence="11">
    <location>
        <position position="299"/>
    </location>
    <ligand>
        <name>FMN</name>
        <dbReference type="ChEBI" id="CHEBI:58210"/>
    </ligand>
</feature>
<evidence type="ECO:0000259" key="12">
    <source>
        <dbReference type="Pfam" id="PF01180"/>
    </source>
</evidence>
<dbReference type="Gene3D" id="3.20.20.70">
    <property type="entry name" value="Aldolase class I"/>
    <property type="match status" value="1"/>
</dbReference>
<evidence type="ECO:0000256" key="1">
    <source>
        <dbReference type="ARBA" id="ARBA00003125"/>
    </source>
</evidence>
<accession>A0A417Z5T1</accession>
<dbReference type="PANTHER" id="PTHR48109:SF4">
    <property type="entry name" value="DIHYDROOROTATE DEHYDROGENASE (QUINONE), MITOCHONDRIAL"/>
    <property type="match status" value="1"/>
</dbReference>
<feature type="binding site" evidence="11">
    <location>
        <position position="200"/>
    </location>
    <ligand>
        <name>substrate</name>
    </ligand>
</feature>
<dbReference type="InterPro" id="IPR001295">
    <property type="entry name" value="Dihydroorotate_DH_CS"/>
</dbReference>
<feature type="binding site" evidence="11">
    <location>
        <position position="90"/>
    </location>
    <ligand>
        <name>substrate</name>
    </ligand>
</feature>
<dbReference type="RefSeq" id="WP_118913375.1">
    <property type="nucleotide sequence ID" value="NZ_CBCRVH010000005.1"/>
</dbReference>
<dbReference type="GO" id="GO:0005737">
    <property type="term" value="C:cytoplasm"/>
    <property type="evidence" value="ECO:0007669"/>
    <property type="project" value="InterPro"/>
</dbReference>
<sequence length="372" mass="38590">MKLDLDAVRRATLTHGYERAMRPALFRIGGGDAEAAHHATLQAMAQFGSLPAAGLIADVVGAALGAPDDAVTIAGIRFPGRVGLAAGVDKDGVAVTSWGALGFGHVEVGTVTAEAQPGNPQPRLFRLKASHGLINRMGFNNDGSQALAATLRRARSSGNLSIPVGVSLGKTKTTPVEEATRDYLTSLGRLSGLADYFAVNVSSPNTPGLRTLQDKAPLLELLQSITARERNLAAERGAHPTPVFVKIAPDLTEDALEDVLEVAHGSGVSGLIATNTTLARDGLARADLTLASEAGGLSGAPLTRRAREVVGFLASRTQLPIIGVGGIMSADDGLALMDSGADLLQVYSGFIYKGPGLVRDLNEALRTRARRG</sequence>
<dbReference type="Pfam" id="PF01180">
    <property type="entry name" value="DHO_dh"/>
    <property type="match status" value="1"/>
</dbReference>
<feature type="domain" description="Dihydroorotate dehydrogenase catalytic" evidence="12">
    <location>
        <begin position="71"/>
        <end position="366"/>
    </location>
</feature>
<dbReference type="InterPro" id="IPR013785">
    <property type="entry name" value="Aldolase_TIM"/>
</dbReference>
<evidence type="ECO:0000256" key="4">
    <source>
        <dbReference type="ARBA" id="ARBA00005359"/>
    </source>
</evidence>
<feature type="binding site" evidence="11">
    <location>
        <begin position="135"/>
        <end position="139"/>
    </location>
    <ligand>
        <name>substrate</name>
    </ligand>
</feature>
<feature type="binding site" evidence="11">
    <location>
        <position position="110"/>
    </location>
    <ligand>
        <name>FMN</name>
        <dbReference type="ChEBI" id="CHEBI:58210"/>
    </ligand>
</feature>
<comment type="caution">
    <text evidence="13">The sequence shown here is derived from an EMBL/GenBank/DDBJ whole genome shotgun (WGS) entry which is preliminary data.</text>
</comment>
<dbReference type="CDD" id="cd04738">
    <property type="entry name" value="DHOD_2_like"/>
    <property type="match status" value="1"/>
</dbReference>
<keyword evidence="6 11" id="KW-0288">FMN</keyword>
<keyword evidence="7 11" id="KW-0665">Pyrimidine biosynthesis</keyword>
<dbReference type="AlphaFoldDB" id="A0A417Z5T1"/>
<evidence type="ECO:0000256" key="9">
    <source>
        <dbReference type="ARBA" id="ARBA00023136"/>
    </source>
</evidence>
<dbReference type="Proteomes" id="UP000285376">
    <property type="component" value="Unassembled WGS sequence"/>
</dbReference>
<dbReference type="GO" id="GO:0006207">
    <property type="term" value="P:'de novo' pyrimidine nucleobase biosynthetic process"/>
    <property type="evidence" value="ECO:0007669"/>
    <property type="project" value="UniProtKB-UniRule"/>
</dbReference>
<feature type="binding site" evidence="11">
    <location>
        <position position="205"/>
    </location>
    <ligand>
        <name>substrate</name>
    </ligand>
</feature>
<feature type="binding site" evidence="11">
    <location>
        <position position="200"/>
    </location>
    <ligand>
        <name>FMN</name>
        <dbReference type="ChEBI" id="CHEBI:58210"/>
    </ligand>
</feature>
<dbReference type="GO" id="GO:0005886">
    <property type="term" value="C:plasma membrane"/>
    <property type="evidence" value="ECO:0007669"/>
    <property type="project" value="UniProtKB-SubCell"/>
</dbReference>
<reference evidence="13 14" key="1">
    <citation type="submission" date="2018-08" db="EMBL/GenBank/DDBJ databases">
        <title>Whole genome sequence analysis of Dermacoccus abyssi bacteria isolated from Deep Mariana trench Micromonospora spp reveals genes involved in the environmental adaptation and production of secondary metabolites.</title>
        <authorList>
            <person name="Abdel-Mageed W.M."/>
            <person name="Lehri B."/>
            <person name="Nouioui I."/>
            <person name="Goodfellow I."/>
            <person name="Jaspars M."/>
            <person name="Karlyshev A."/>
        </authorList>
    </citation>
    <scope>NUCLEOTIDE SEQUENCE [LARGE SCALE GENOMIC DNA]</scope>
    <source>
        <strain evidence="13 14">MT1.1</strain>
    </source>
</reference>
<keyword evidence="9 11" id="KW-0472">Membrane</keyword>
<organism evidence="13 14">
    <name type="scientific">Dermacoccus abyssi</name>
    <dbReference type="NCBI Taxonomy" id="322596"/>
    <lineage>
        <taxon>Bacteria</taxon>
        <taxon>Bacillati</taxon>
        <taxon>Actinomycetota</taxon>
        <taxon>Actinomycetes</taxon>
        <taxon>Micrococcales</taxon>
        <taxon>Dermacoccaceae</taxon>
        <taxon>Dermacoccus</taxon>
    </lineage>
</organism>
<dbReference type="UniPathway" id="UPA00070">
    <property type="reaction ID" value="UER00946"/>
</dbReference>
<evidence type="ECO:0000313" key="14">
    <source>
        <dbReference type="Proteomes" id="UP000285376"/>
    </source>
</evidence>
<dbReference type="InterPro" id="IPR005719">
    <property type="entry name" value="Dihydroorotate_DH_2"/>
</dbReference>
<gene>
    <name evidence="11" type="primary">pyrD</name>
    <name evidence="13" type="ORF">D1832_07885</name>
</gene>
<evidence type="ECO:0000256" key="5">
    <source>
        <dbReference type="ARBA" id="ARBA00022630"/>
    </source>
</evidence>
<comment type="catalytic activity">
    <reaction evidence="10 11">
        <text>(S)-dihydroorotate + a quinone = orotate + a quinol</text>
        <dbReference type="Rhea" id="RHEA:30187"/>
        <dbReference type="ChEBI" id="CHEBI:24646"/>
        <dbReference type="ChEBI" id="CHEBI:30839"/>
        <dbReference type="ChEBI" id="CHEBI:30864"/>
        <dbReference type="ChEBI" id="CHEBI:132124"/>
        <dbReference type="EC" id="1.3.5.2"/>
    </reaction>
</comment>
<feature type="binding site" evidence="11">
    <location>
        <position position="167"/>
    </location>
    <ligand>
        <name>FMN</name>
        <dbReference type="ChEBI" id="CHEBI:58210"/>
    </ligand>
</feature>
<keyword evidence="5 11" id="KW-0285">Flavoprotein</keyword>
<dbReference type="NCBIfam" id="TIGR01036">
    <property type="entry name" value="pyrD_sub2"/>
    <property type="match status" value="1"/>
</dbReference>
<dbReference type="EMBL" id="QWLM01000007">
    <property type="protein sequence ID" value="RHW45909.1"/>
    <property type="molecule type" value="Genomic_DNA"/>
</dbReference>
<name>A0A417Z5T1_9MICO</name>
<proteinExistence type="inferred from homology"/>
<comment type="subunit">
    <text evidence="11">Monomer.</text>
</comment>
<evidence type="ECO:0000256" key="10">
    <source>
        <dbReference type="ARBA" id="ARBA00048639"/>
    </source>
</evidence>
<feature type="binding site" evidence="11">
    <location>
        <position position="326"/>
    </location>
    <ligand>
        <name>FMN</name>
        <dbReference type="ChEBI" id="CHEBI:58210"/>
    </ligand>
</feature>
<dbReference type="NCBIfam" id="NF003652">
    <property type="entry name" value="PRK05286.2-5"/>
    <property type="match status" value="1"/>
</dbReference>
<comment type="cofactor">
    <cofactor evidence="11">
        <name>FMN</name>
        <dbReference type="ChEBI" id="CHEBI:58210"/>
    </cofactor>
    <text evidence="11">Binds 1 FMN per subunit.</text>
</comment>
<evidence type="ECO:0000256" key="7">
    <source>
        <dbReference type="ARBA" id="ARBA00022975"/>
    </source>
</evidence>
<evidence type="ECO:0000256" key="6">
    <source>
        <dbReference type="ARBA" id="ARBA00022643"/>
    </source>
</evidence>
<feature type="binding site" evidence="11">
    <location>
        <begin position="275"/>
        <end position="276"/>
    </location>
    <ligand>
        <name>substrate</name>
    </ligand>
</feature>
<protein>
    <recommendedName>
        <fullName evidence="11">Dihydroorotate dehydrogenase (quinone)</fullName>
        <ecNumber evidence="11">1.3.5.2</ecNumber>
    </recommendedName>
    <alternativeName>
        <fullName evidence="11">DHOdehase</fullName>
        <shortName evidence="11">DHOD</shortName>
        <shortName evidence="11">DHODase</shortName>
    </alternativeName>
    <alternativeName>
        <fullName evidence="11">Dihydroorotate oxidase</fullName>
    </alternativeName>
</protein>
<evidence type="ECO:0000256" key="11">
    <source>
        <dbReference type="HAMAP-Rule" id="MF_00225"/>
    </source>
</evidence>
<feature type="binding site" evidence="11">
    <location>
        <begin position="86"/>
        <end position="90"/>
    </location>
    <ligand>
        <name>FMN</name>
        <dbReference type="ChEBI" id="CHEBI:58210"/>
    </ligand>
</feature>
<evidence type="ECO:0000256" key="8">
    <source>
        <dbReference type="ARBA" id="ARBA00023002"/>
    </source>
</evidence>
<comment type="function">
    <text evidence="1 11">Catalyzes the conversion of dihydroorotate to orotate with quinone as electron acceptor.</text>
</comment>
<feature type="binding site" evidence="11">
    <location>
        <begin position="347"/>
        <end position="348"/>
    </location>
    <ligand>
        <name>FMN</name>
        <dbReference type="ChEBI" id="CHEBI:58210"/>
    </ligand>
</feature>
<keyword evidence="8 11" id="KW-0560">Oxidoreductase</keyword>